<gene>
    <name evidence="4" type="ORF">ASIM_LOCUS10906</name>
</gene>
<protein>
    <submittedName>
        <fullName evidence="6">Hormone receptor 83 (inferred by orthology to a D. melanogaster protein)</fullName>
    </submittedName>
</protein>
<reference evidence="4 5" key="2">
    <citation type="submission" date="2018-11" db="EMBL/GenBank/DDBJ databases">
        <authorList>
            <consortium name="Pathogen Informatics"/>
        </authorList>
    </citation>
    <scope>NUCLEOTIDE SEQUENCE [LARGE SCALE GENOMIC DNA]</scope>
</reference>
<evidence type="ECO:0000313" key="6">
    <source>
        <dbReference type="WBParaSite" id="ASIM_0001134801-mRNA-1"/>
    </source>
</evidence>
<sequence length="292" mass="33836">MLSVSFLSTFNLYRCDLTENFEIASVQSERERSDNNARADVDDDGDETVCTSAVEIDTELVNVGTQTDYVMSQNSSNNIQNVVCMTNERQSLIAYDNELLRVAEQIVELHNRVCKRNDKPSNCPPSRSHISFADAFQNPLLICSRSRLTPTGERIASMGDVLQDWRRCFVLYVDWLREFDEFNTMSNEDQWLKLMAKAYMNVPTELIDVSLDGQKHMRDMLDRYLRVIYNHIRFNNPAQTNEFIAFRMARIMLLISSITNLTYLTNENIQLNDVLHIVDWGACSERIHDSYQ</sequence>
<dbReference type="SUPFAM" id="SSF48508">
    <property type="entry name" value="Nuclear receptor ligand-binding domain"/>
    <property type="match status" value="1"/>
</dbReference>
<keyword evidence="2" id="KW-0804">Transcription</keyword>
<organism evidence="6">
    <name type="scientific">Anisakis simplex</name>
    <name type="common">Herring worm</name>
    <dbReference type="NCBI Taxonomy" id="6269"/>
    <lineage>
        <taxon>Eukaryota</taxon>
        <taxon>Metazoa</taxon>
        <taxon>Ecdysozoa</taxon>
        <taxon>Nematoda</taxon>
        <taxon>Chromadorea</taxon>
        <taxon>Rhabditida</taxon>
        <taxon>Spirurina</taxon>
        <taxon>Ascaridomorpha</taxon>
        <taxon>Ascaridoidea</taxon>
        <taxon>Anisakidae</taxon>
        <taxon>Anisakis</taxon>
        <taxon>Anisakis simplex complex</taxon>
    </lineage>
</organism>
<evidence type="ECO:0000256" key="1">
    <source>
        <dbReference type="ARBA" id="ARBA00023015"/>
    </source>
</evidence>
<keyword evidence="5" id="KW-1185">Reference proteome</keyword>
<dbReference type="EMBL" id="UYRR01031026">
    <property type="protein sequence ID" value="VDK43908.1"/>
    <property type="molecule type" value="Genomic_DNA"/>
</dbReference>
<accession>A0A0M3JTI6</accession>
<keyword evidence="3" id="KW-0675">Receptor</keyword>
<evidence type="ECO:0000313" key="4">
    <source>
        <dbReference type="EMBL" id="VDK43908.1"/>
    </source>
</evidence>
<name>A0A0M3JTI6_ANISI</name>
<dbReference type="PANTHER" id="PTHR47630">
    <property type="entry name" value="NUCLEAR HORMONE RECEPTOR FAMILY-RELATED-RELATED"/>
    <property type="match status" value="1"/>
</dbReference>
<dbReference type="WBParaSite" id="ASIM_0001134801-mRNA-1">
    <property type="protein sequence ID" value="ASIM_0001134801-mRNA-1"/>
    <property type="gene ID" value="ASIM_0001134801"/>
</dbReference>
<dbReference type="AlphaFoldDB" id="A0A0M3JTI6"/>
<dbReference type="PANTHER" id="PTHR47630:SF4">
    <property type="entry name" value="NUCLEAR HORMONE RECEPTOR FAMILY MEMBER NHR-62"/>
    <property type="match status" value="1"/>
</dbReference>
<evidence type="ECO:0000256" key="2">
    <source>
        <dbReference type="ARBA" id="ARBA00023163"/>
    </source>
</evidence>
<dbReference type="OrthoDB" id="5817395at2759"/>
<keyword evidence="1" id="KW-0805">Transcription regulation</keyword>
<dbReference type="Proteomes" id="UP000267096">
    <property type="component" value="Unassembled WGS sequence"/>
</dbReference>
<dbReference type="InterPro" id="IPR052499">
    <property type="entry name" value="C.elegans_NHRs"/>
</dbReference>
<evidence type="ECO:0000256" key="3">
    <source>
        <dbReference type="ARBA" id="ARBA00023170"/>
    </source>
</evidence>
<proteinExistence type="predicted"/>
<dbReference type="Gene3D" id="1.10.565.10">
    <property type="entry name" value="Retinoid X Receptor"/>
    <property type="match status" value="1"/>
</dbReference>
<dbReference type="InterPro" id="IPR035500">
    <property type="entry name" value="NHR-like_dom_sf"/>
</dbReference>
<reference evidence="6" key="1">
    <citation type="submission" date="2017-02" db="UniProtKB">
        <authorList>
            <consortium name="WormBaseParasite"/>
        </authorList>
    </citation>
    <scope>IDENTIFICATION</scope>
</reference>
<evidence type="ECO:0000313" key="5">
    <source>
        <dbReference type="Proteomes" id="UP000267096"/>
    </source>
</evidence>